<accession>A0ABT1TIE5</accession>
<dbReference type="Pfam" id="PF03975">
    <property type="entry name" value="CheD"/>
    <property type="match status" value="1"/>
</dbReference>
<dbReference type="CDD" id="cd16352">
    <property type="entry name" value="CheD"/>
    <property type="match status" value="1"/>
</dbReference>
<dbReference type="NCBIfam" id="NF010013">
    <property type="entry name" value="PRK13487.1"/>
    <property type="match status" value="1"/>
</dbReference>
<name>A0ABT1TIE5_9GAMM</name>
<reference evidence="4 5" key="1">
    <citation type="submission" date="2022-07" db="EMBL/GenBank/DDBJ databases">
        <title>Methylomonas rivi sp. nov., Methylomonas rosea sp. nov., Methylomonas aureus sp. nov. and Methylomonas subterranea sp. nov., four novel methanotrophs isolated from a freshwater creek and the deep terrestrial subsurface.</title>
        <authorList>
            <person name="Abin C."/>
            <person name="Sankaranarayanan K."/>
            <person name="Garner C."/>
            <person name="Sindelar R."/>
            <person name="Kotary K."/>
            <person name="Garner R."/>
            <person name="Barclay S."/>
            <person name="Lawson P."/>
            <person name="Krumholz L."/>
        </authorList>
    </citation>
    <scope>NUCLEOTIDE SEQUENCE [LARGE SCALE GENOMIC DNA]</scope>
    <source>
        <strain evidence="4 5">SURF-2</strain>
    </source>
</reference>
<comment type="function">
    <text evidence="3">Probably deamidates glutamine residues to glutamate on methyl-accepting chemotaxis receptors (MCPs), playing an important role in chemotaxis.</text>
</comment>
<keyword evidence="2 3" id="KW-0378">Hydrolase</keyword>
<comment type="similarity">
    <text evidence="3">Belongs to the CheD family.</text>
</comment>
<keyword evidence="5" id="KW-1185">Reference proteome</keyword>
<evidence type="ECO:0000313" key="5">
    <source>
        <dbReference type="Proteomes" id="UP001524499"/>
    </source>
</evidence>
<dbReference type="Gene3D" id="3.30.1330.200">
    <property type="match status" value="1"/>
</dbReference>
<evidence type="ECO:0000256" key="2">
    <source>
        <dbReference type="ARBA" id="ARBA00022801"/>
    </source>
</evidence>
<dbReference type="SUPFAM" id="SSF64438">
    <property type="entry name" value="CNF1/YfiH-like putative cysteine hydrolases"/>
    <property type="match status" value="1"/>
</dbReference>
<dbReference type="Proteomes" id="UP001524499">
    <property type="component" value="Unassembled WGS sequence"/>
</dbReference>
<dbReference type="InterPro" id="IPR005659">
    <property type="entry name" value="Chemorcpt_Glu_NH3ase_CheD"/>
</dbReference>
<sequence length="213" mass="24010">MTTHREIVGPASIPGFENINRYWDKENHLISAKLLPGDYYVTKDNEMITTVLGSCVSACIRDNVLGIGGMNHFMLPETSRSRLNSREEAVVGTALRYGNYAMEHLINTILQYGGKRKNLEVKLFGGSKIIATLGDVGARNIEFVLDYVDMEALKLASHDLGGIYPRKVNFFPQSGRVRMKKIKDLHNETIVLREKRYGSQIRDISVESSIELF</sequence>
<dbReference type="EMBL" id="JANIBJ010000026">
    <property type="protein sequence ID" value="MCQ8105230.1"/>
    <property type="molecule type" value="Genomic_DNA"/>
</dbReference>
<gene>
    <name evidence="3 4" type="primary">cheD</name>
    <name evidence="4" type="ORF">NP590_14035</name>
</gene>
<keyword evidence="1 3" id="KW-0145">Chemotaxis</keyword>
<comment type="catalytic activity">
    <reaction evidence="3">
        <text>L-glutaminyl-[protein] + H2O = L-glutamyl-[protein] + NH4(+)</text>
        <dbReference type="Rhea" id="RHEA:16441"/>
        <dbReference type="Rhea" id="RHEA-COMP:10207"/>
        <dbReference type="Rhea" id="RHEA-COMP:10208"/>
        <dbReference type="ChEBI" id="CHEBI:15377"/>
        <dbReference type="ChEBI" id="CHEBI:28938"/>
        <dbReference type="ChEBI" id="CHEBI:29973"/>
        <dbReference type="ChEBI" id="CHEBI:30011"/>
        <dbReference type="EC" id="3.5.1.44"/>
    </reaction>
</comment>
<protein>
    <recommendedName>
        <fullName evidence="3">Probable chemoreceptor glutamine deamidase CheD</fullName>
        <ecNumber evidence="3">3.5.1.44</ecNumber>
    </recommendedName>
</protein>
<dbReference type="InterPro" id="IPR038592">
    <property type="entry name" value="CheD-like_sf"/>
</dbReference>
<evidence type="ECO:0000256" key="1">
    <source>
        <dbReference type="ARBA" id="ARBA00022500"/>
    </source>
</evidence>
<dbReference type="InterPro" id="IPR011324">
    <property type="entry name" value="Cytotoxic_necrot_fac-like_cat"/>
</dbReference>
<dbReference type="PANTHER" id="PTHR35147">
    <property type="entry name" value="CHEMORECEPTOR GLUTAMINE DEAMIDASE CHED-RELATED"/>
    <property type="match status" value="1"/>
</dbReference>
<evidence type="ECO:0000256" key="3">
    <source>
        <dbReference type="HAMAP-Rule" id="MF_01440"/>
    </source>
</evidence>
<dbReference type="RefSeq" id="WP_256603147.1">
    <property type="nucleotide sequence ID" value="NZ_JANIBJ010000026.1"/>
</dbReference>
<dbReference type="PANTHER" id="PTHR35147:SF2">
    <property type="entry name" value="CHEMORECEPTOR GLUTAMINE DEAMIDASE CHED-RELATED"/>
    <property type="match status" value="1"/>
</dbReference>
<organism evidence="4 5">
    <name type="scientific">Methylomonas subterranea</name>
    <dbReference type="NCBI Taxonomy" id="2952225"/>
    <lineage>
        <taxon>Bacteria</taxon>
        <taxon>Pseudomonadati</taxon>
        <taxon>Pseudomonadota</taxon>
        <taxon>Gammaproteobacteria</taxon>
        <taxon>Methylococcales</taxon>
        <taxon>Methylococcaceae</taxon>
        <taxon>Methylomonas</taxon>
    </lineage>
</organism>
<proteinExistence type="inferred from homology"/>
<comment type="caution">
    <text evidence="4">The sequence shown here is derived from an EMBL/GenBank/DDBJ whole genome shotgun (WGS) entry which is preliminary data.</text>
</comment>
<dbReference type="GO" id="GO:0050568">
    <property type="term" value="F:protein-glutamine glutaminase activity"/>
    <property type="evidence" value="ECO:0007669"/>
    <property type="project" value="UniProtKB-EC"/>
</dbReference>
<dbReference type="HAMAP" id="MF_01440">
    <property type="entry name" value="CheD"/>
    <property type="match status" value="1"/>
</dbReference>
<evidence type="ECO:0000313" key="4">
    <source>
        <dbReference type="EMBL" id="MCQ8105230.1"/>
    </source>
</evidence>
<dbReference type="EC" id="3.5.1.44" evidence="3"/>